<reference evidence="1" key="1">
    <citation type="submission" date="2014-09" db="EMBL/GenBank/DDBJ databases">
        <authorList>
            <person name="Magalhaes I.L.F."/>
            <person name="Oliveira U."/>
            <person name="Santos F.R."/>
            <person name="Vidigal T.H.D.A."/>
            <person name="Brescovit A.D."/>
            <person name="Santos A.J."/>
        </authorList>
    </citation>
    <scope>NUCLEOTIDE SEQUENCE</scope>
    <source>
        <tissue evidence="1">Shoot tissue taken approximately 20 cm above the soil surface</tissue>
    </source>
</reference>
<proteinExistence type="predicted"/>
<organism evidence="1">
    <name type="scientific">Arundo donax</name>
    <name type="common">Giant reed</name>
    <name type="synonym">Donax arundinaceus</name>
    <dbReference type="NCBI Taxonomy" id="35708"/>
    <lineage>
        <taxon>Eukaryota</taxon>
        <taxon>Viridiplantae</taxon>
        <taxon>Streptophyta</taxon>
        <taxon>Embryophyta</taxon>
        <taxon>Tracheophyta</taxon>
        <taxon>Spermatophyta</taxon>
        <taxon>Magnoliopsida</taxon>
        <taxon>Liliopsida</taxon>
        <taxon>Poales</taxon>
        <taxon>Poaceae</taxon>
        <taxon>PACMAD clade</taxon>
        <taxon>Arundinoideae</taxon>
        <taxon>Arundineae</taxon>
        <taxon>Arundo</taxon>
    </lineage>
</organism>
<accession>A0A0A9AIV6</accession>
<reference evidence="1" key="2">
    <citation type="journal article" date="2015" name="Data Brief">
        <title>Shoot transcriptome of the giant reed, Arundo donax.</title>
        <authorList>
            <person name="Barrero R.A."/>
            <person name="Guerrero F.D."/>
            <person name="Moolhuijzen P."/>
            <person name="Goolsby J.A."/>
            <person name="Tidwell J."/>
            <person name="Bellgard S.E."/>
            <person name="Bellgard M.I."/>
        </authorList>
    </citation>
    <scope>NUCLEOTIDE SEQUENCE</scope>
    <source>
        <tissue evidence="1">Shoot tissue taken approximately 20 cm above the soil surface</tissue>
    </source>
</reference>
<protein>
    <submittedName>
        <fullName evidence="1">Uncharacterized protein</fullName>
    </submittedName>
</protein>
<evidence type="ECO:0000313" key="1">
    <source>
        <dbReference type="EMBL" id="JAD51589.1"/>
    </source>
</evidence>
<dbReference type="EMBL" id="GBRH01246306">
    <property type="protein sequence ID" value="JAD51589.1"/>
    <property type="molecule type" value="Transcribed_RNA"/>
</dbReference>
<sequence>MLISLRNSCS</sequence>
<name>A0A0A9AIV6_ARUDO</name>